<name>A0ABT1A3B2_9PSEU</name>
<feature type="transmembrane region" description="Helical" evidence="2">
    <location>
        <begin position="418"/>
        <end position="440"/>
    </location>
</feature>
<feature type="region of interest" description="Disordered" evidence="1">
    <location>
        <begin position="1"/>
        <end position="39"/>
    </location>
</feature>
<proteinExistence type="predicted"/>
<evidence type="ECO:0000256" key="1">
    <source>
        <dbReference type="SAM" id="MobiDB-lite"/>
    </source>
</evidence>
<keyword evidence="2" id="KW-1133">Transmembrane helix</keyword>
<dbReference type="EMBL" id="JAGSOV010000042">
    <property type="protein sequence ID" value="MCO1657480.1"/>
    <property type="molecule type" value="Genomic_DNA"/>
</dbReference>
<organism evidence="3 4">
    <name type="scientific">Pseudonocardia humida</name>
    <dbReference type="NCBI Taxonomy" id="2800819"/>
    <lineage>
        <taxon>Bacteria</taxon>
        <taxon>Bacillati</taxon>
        <taxon>Actinomycetota</taxon>
        <taxon>Actinomycetes</taxon>
        <taxon>Pseudonocardiales</taxon>
        <taxon>Pseudonocardiaceae</taxon>
        <taxon>Pseudonocardia</taxon>
    </lineage>
</organism>
<feature type="transmembrane region" description="Helical" evidence="2">
    <location>
        <begin position="244"/>
        <end position="264"/>
    </location>
</feature>
<keyword evidence="4" id="KW-1185">Reference proteome</keyword>
<evidence type="ECO:0000256" key="2">
    <source>
        <dbReference type="SAM" id="Phobius"/>
    </source>
</evidence>
<evidence type="ECO:0000313" key="4">
    <source>
        <dbReference type="Proteomes" id="UP001165283"/>
    </source>
</evidence>
<evidence type="ECO:0008006" key="5">
    <source>
        <dbReference type="Google" id="ProtNLM"/>
    </source>
</evidence>
<keyword evidence="2" id="KW-0812">Transmembrane</keyword>
<sequence length="447" mass="46034">MATRPPGGVAEPGGPGPTTRRSRADGTAKRRLPLTGNSTPDRLRRVGALLVLGCVVTAVVAAVSGYDRSQAVIESDTRIAALASDAAGLFQSLADADATATSGYVSGRRESPEGRARYDGDVQRAAERLVHAASLLPEGHPATVPVTTLTTQLPVYTGLMETARTYNRSGLPLGQSYLTQASRLMQQTMLPAAAELRALETAELSEAYRRGSALPLAVLLLGLGLLVAVLDVANGERSRTNRLLNPGLVLGGLAVLAALVWWGLATVRTGSALDDASRHTEAVTALDDARTAVLKARSNESLVLVARGGGSGDRTFAGLTEPVAGPDGRGGLLGAAQAGGADVAAVRAAARNWFEAHGQVRALDDSGRFQEAVESVIGTGPSTSGGRFAALDDALAQVISVERDAIVTDVARARDAQALLAVVPPALLLLAGLAIAVGIAQRTAEYR</sequence>
<comment type="caution">
    <text evidence="3">The sequence shown here is derived from an EMBL/GenBank/DDBJ whole genome shotgun (WGS) entry which is preliminary data.</text>
</comment>
<keyword evidence="2" id="KW-0472">Membrane</keyword>
<protein>
    <recommendedName>
        <fullName evidence="5">Secreted protein</fullName>
    </recommendedName>
</protein>
<gene>
    <name evidence="3" type="ORF">KDL28_20695</name>
</gene>
<feature type="transmembrane region" description="Helical" evidence="2">
    <location>
        <begin position="46"/>
        <end position="66"/>
    </location>
</feature>
<feature type="transmembrane region" description="Helical" evidence="2">
    <location>
        <begin position="213"/>
        <end position="232"/>
    </location>
</feature>
<reference evidence="3" key="1">
    <citation type="submission" date="2021-04" db="EMBL/GenBank/DDBJ databases">
        <title>Pseudonocardia sp. nov., isolated from sandy soil of mangrove forest.</title>
        <authorList>
            <person name="Zan Z."/>
            <person name="Huang R."/>
            <person name="Liu W."/>
        </authorList>
    </citation>
    <scope>NUCLEOTIDE SEQUENCE</scope>
    <source>
        <strain evidence="3">S2-4</strain>
    </source>
</reference>
<accession>A0ABT1A3B2</accession>
<dbReference type="RefSeq" id="WP_252441134.1">
    <property type="nucleotide sequence ID" value="NZ_JAGSOV010000042.1"/>
</dbReference>
<dbReference type="Proteomes" id="UP001165283">
    <property type="component" value="Unassembled WGS sequence"/>
</dbReference>
<evidence type="ECO:0000313" key="3">
    <source>
        <dbReference type="EMBL" id="MCO1657480.1"/>
    </source>
</evidence>